<reference evidence="1 2" key="1">
    <citation type="submission" date="2019-02" db="EMBL/GenBank/DDBJ databases">
        <title>Emended description of the genus Rhodopseudomonas and description of Rhodopseudomonas albus sp. nov., a non-phototrophic, heavy-metal-tolerant bacterium isolated from garden soil.</title>
        <authorList>
            <person name="Bao Z."/>
            <person name="Cao W.W."/>
            <person name="Sato Y."/>
            <person name="Nishizawa T."/>
            <person name="Zhao J."/>
            <person name="Guo Y."/>
            <person name="Ohta H."/>
        </authorList>
    </citation>
    <scope>NUCLEOTIDE SEQUENCE [LARGE SCALE GENOMIC DNA]</scope>
    <source>
        <strain evidence="1 2">SK50-23</strain>
    </source>
</reference>
<sequence length="334" mass="36423">MSFPVSPAPGDDPCRFLIQDAVGVRHPIIPLLAIDGRTDRAFGLGTAFRIDPFGGYLTAQHVLEAWLTPSRPQQTVVGLLNPGLVYGRGLVGNDSMITIASAKVFRTQQDDVVRDRILGRDSSRIALDCMMLSFEGKNTRLHQVRDFLPLRLTGKWPMVGDEVMAIGFPELGSIEDHAIDAEVLTERMYGSIGRITAVLPNGREHRPWPTLAIDSHWPSGMSGGPVFNKDGEVIALVSSSDEPGSENAQSYAFWFAPISGFERNLPHVDPSNPGWVRGWAVVRDAPWDVAAMTNDRAFADELCAALPSDYSVRLGSLRAGSDDFINNELGANQA</sequence>
<dbReference type="GO" id="GO:0008233">
    <property type="term" value="F:peptidase activity"/>
    <property type="evidence" value="ECO:0007669"/>
    <property type="project" value="UniProtKB-KW"/>
</dbReference>
<dbReference type="InterPro" id="IPR043504">
    <property type="entry name" value="Peptidase_S1_PA_chymotrypsin"/>
</dbReference>
<dbReference type="SUPFAM" id="SSF50494">
    <property type="entry name" value="Trypsin-like serine proteases"/>
    <property type="match status" value="1"/>
</dbReference>
<name>A0ABX8ABK0_9BRAD</name>
<dbReference type="Pfam" id="PF13365">
    <property type="entry name" value="Trypsin_2"/>
    <property type="match status" value="1"/>
</dbReference>
<accession>A0ABX8ABK0</accession>
<proteinExistence type="predicted"/>
<gene>
    <name evidence="1" type="ORF">RPMA_18545</name>
</gene>
<dbReference type="EMBL" id="CP036498">
    <property type="protein sequence ID" value="QUS40612.1"/>
    <property type="molecule type" value="Genomic_DNA"/>
</dbReference>
<dbReference type="InterPro" id="IPR009003">
    <property type="entry name" value="Peptidase_S1_PA"/>
</dbReference>
<keyword evidence="1" id="KW-0378">Hydrolase</keyword>
<organism evidence="1 2">
    <name type="scientific">Tardiphaga alba</name>
    <dbReference type="NCBI Taxonomy" id="340268"/>
    <lineage>
        <taxon>Bacteria</taxon>
        <taxon>Pseudomonadati</taxon>
        <taxon>Pseudomonadota</taxon>
        <taxon>Alphaproteobacteria</taxon>
        <taxon>Hyphomicrobiales</taxon>
        <taxon>Nitrobacteraceae</taxon>
        <taxon>Tardiphaga</taxon>
    </lineage>
</organism>
<dbReference type="Gene3D" id="2.40.10.10">
    <property type="entry name" value="Trypsin-like serine proteases"/>
    <property type="match status" value="1"/>
</dbReference>
<keyword evidence="2" id="KW-1185">Reference proteome</keyword>
<dbReference type="Proteomes" id="UP000682843">
    <property type="component" value="Chromosome"/>
</dbReference>
<protein>
    <submittedName>
        <fullName evidence="1">Serine protease</fullName>
    </submittedName>
</protein>
<evidence type="ECO:0000313" key="1">
    <source>
        <dbReference type="EMBL" id="QUS40612.1"/>
    </source>
</evidence>
<evidence type="ECO:0000313" key="2">
    <source>
        <dbReference type="Proteomes" id="UP000682843"/>
    </source>
</evidence>
<keyword evidence="1" id="KW-0645">Protease</keyword>
<dbReference type="GO" id="GO:0006508">
    <property type="term" value="P:proteolysis"/>
    <property type="evidence" value="ECO:0007669"/>
    <property type="project" value="UniProtKB-KW"/>
</dbReference>
<dbReference type="RefSeq" id="WP_211909199.1">
    <property type="nucleotide sequence ID" value="NZ_CP036498.1"/>
</dbReference>